<feature type="region of interest" description="Disordered" evidence="1">
    <location>
        <begin position="1387"/>
        <end position="1409"/>
    </location>
</feature>
<feature type="domain" description="DH" evidence="2">
    <location>
        <begin position="245"/>
        <end position="462"/>
    </location>
</feature>
<dbReference type="InterPro" id="IPR000219">
    <property type="entry name" value="DH_dom"/>
</dbReference>
<dbReference type="InterPro" id="IPR035899">
    <property type="entry name" value="DBL_dom_sf"/>
</dbReference>
<dbReference type="GO" id="GO:0032955">
    <property type="term" value="P:regulation of division septum assembly"/>
    <property type="evidence" value="ECO:0007669"/>
    <property type="project" value="TreeGrafter"/>
</dbReference>
<dbReference type="Gene3D" id="1.20.900.10">
    <property type="entry name" value="Dbl homology (DH) domain"/>
    <property type="match status" value="1"/>
</dbReference>
<name>A0A8E2FBY0_9PEZI</name>
<dbReference type="Proteomes" id="UP000250140">
    <property type="component" value="Unassembled WGS sequence"/>
</dbReference>
<dbReference type="GO" id="GO:0031991">
    <property type="term" value="P:regulation of actomyosin contractile ring contraction"/>
    <property type="evidence" value="ECO:0007669"/>
    <property type="project" value="TreeGrafter"/>
</dbReference>
<dbReference type="GO" id="GO:0005737">
    <property type="term" value="C:cytoplasm"/>
    <property type="evidence" value="ECO:0007669"/>
    <property type="project" value="TreeGrafter"/>
</dbReference>
<feature type="compositionally biased region" description="Polar residues" evidence="1">
    <location>
        <begin position="1300"/>
        <end position="1326"/>
    </location>
</feature>
<gene>
    <name evidence="3" type="ORF">AOQ84DRAFT_384947</name>
</gene>
<proteinExistence type="predicted"/>
<evidence type="ECO:0000313" key="4">
    <source>
        <dbReference type="Proteomes" id="UP000250140"/>
    </source>
</evidence>
<feature type="compositionally biased region" description="Basic and acidic residues" evidence="1">
    <location>
        <begin position="1254"/>
        <end position="1268"/>
    </location>
</feature>
<dbReference type="PANTHER" id="PTHR22834">
    <property type="entry name" value="NUCLEAR FUSION PROTEIN FUS2"/>
    <property type="match status" value="1"/>
</dbReference>
<sequence>MVTINPPPPALSPDHLSLFYTTDELLSNSPVLVFYGPSATTTVATHSRIQAHVFSPAGLTSFPRLTISPNASFYDAVNCLPREEQGDEICRGLAFSLYKYFAELPLGVRNTWDRQLNSLGKLPSAPRLFTESHAAILASRMVRVENVEEIIQDVKQSLAEQTLSWLDLDVVLPPGSIRKLDNPRESTQFDESEEDLLDQRYGQYAPVVELFGETAFLPTSKLRRAPSKPTAVNRTQSFSRKQKENIRREMCELLDTEESYVSKIYDLIHSVAADFRQKAKTKSNGSSSPSEQALKGLFPPSLDQILMVNAGFMETIRVILEETENDAINDIESSTDETYIPPQRGQNDLPDVTGALALAKSLVEWFPKFGDCYTDYIQAHAEFSQFLKIFMKETGSSFSKRVHETGEQRLMSMLIEPVQRLPRYNLYIDNIVKQLPFRHPALKPFLKARDIISEICSRDSPSAQQVKMVDRLRKLVYSWPLVFQPTGRLITAIDVAELSPPYHIEPHAPGSTSGILLLFTSHIVVLHRPAGSSVSARSILADLDNPKVAETSVGPSEIVFYQQSQLSDVFLSEHSGGKIIQLISSNISSSHAGRPRSNDRLSNNIGFRMFYLTGSYEGKASRLVEEVAKARVEGRFSEAERESNAWEARCVSGDLSLFSAIFEDMEGRQVEGRREPAMIRVVIDPSSGSREISVGQESVEASVAISKLDEKFYLLEITGSNDYGTRDHLMATEFLPVLTKRLSNFLQMRNNIKNPALAMAFLLRNLHILKSLKFQVEGGEEESPQERAFRPQSPVKMLSNLFGGSVVKESGSSRKMHRSQQPSLGEIPRMMPTPARAHSRDGELSRPTSSGRTVGFNAADMMRDPLFKLEETLATYILALHARKGNIVGRSIHARAGADELVVNELYNSLLEDPNNHQAAAQAPVDILFAAFEKFLKVAWKQKMGPVISQSTLNSMQSKSDSLYPGEFEEFFRLTYNDMAPQNQRSLQATIKLLGDLLDGTSNDGDRGILTAAFAEILVPEGNPIDFISLLDRFIEDADSLFGGQVSSGLATPNYGSMNSDTRTRATNTGSLSSNTSSLRKRFGFGTLSRENSKSEHESKVGSLWRTLSKTSHGGESQPPSLSKAASLGRSNSTDANIRISPKRPVSRDRPTVLGAFSFENGEGYSGRPFIGAGLGTIGEVPASGPPRKKRRSSLSDLKTLQASANNTPTWSPQTPRRLDSAQRGTRQSSASPRTPSPTKPTHIPTPTRLGSPMRKENSPANALDRHPFNRPTLKATPAAAKSDEVTITSHSPSKRRTDSISGIPTLRSTPSSSGGLSERPTSGNATKIPPVPVSPTKSSAAVSPPKKLRMQSPQKLRERLQNEQKAINSASKELQAELSAIGSELAALSSTKPPRLTTTTSAPPTTASPTKLEARLAALENSTRTTLETINARTSSISSDLTSSLQVSESRVKKLDELYREANAENEALYGKFNEELAKVLRGVKKGQGEEEMQKRMKEQQEELSRLRKENGRLKREVVGLRAQLKGE</sequence>
<feature type="region of interest" description="Disordered" evidence="1">
    <location>
        <begin position="808"/>
        <end position="852"/>
    </location>
</feature>
<dbReference type="Pfam" id="PF17114">
    <property type="entry name" value="Nod1"/>
    <property type="match status" value="1"/>
</dbReference>
<feature type="region of interest" description="Disordered" evidence="1">
    <location>
        <begin position="1109"/>
        <end position="1152"/>
    </location>
</feature>
<feature type="compositionally biased region" description="Polar residues" evidence="1">
    <location>
        <begin position="1052"/>
        <end position="1061"/>
    </location>
</feature>
<dbReference type="Pfam" id="PF25351">
    <property type="entry name" value="PH_BUD3_C"/>
    <property type="match status" value="1"/>
</dbReference>
<dbReference type="PROSITE" id="PS50010">
    <property type="entry name" value="DH_2"/>
    <property type="match status" value="1"/>
</dbReference>
<dbReference type="Pfam" id="PF00621">
    <property type="entry name" value="RhoGEF"/>
    <property type="match status" value="1"/>
</dbReference>
<reference evidence="3 4" key="1">
    <citation type="journal article" date="2016" name="Nat. Commun.">
        <title>Ectomycorrhizal ecology is imprinted in the genome of the dominant symbiotic fungus Cenococcum geophilum.</title>
        <authorList>
            <consortium name="DOE Joint Genome Institute"/>
            <person name="Peter M."/>
            <person name="Kohler A."/>
            <person name="Ohm R.A."/>
            <person name="Kuo A."/>
            <person name="Krutzmann J."/>
            <person name="Morin E."/>
            <person name="Arend M."/>
            <person name="Barry K.W."/>
            <person name="Binder M."/>
            <person name="Choi C."/>
            <person name="Clum A."/>
            <person name="Copeland A."/>
            <person name="Grisel N."/>
            <person name="Haridas S."/>
            <person name="Kipfer T."/>
            <person name="LaButti K."/>
            <person name="Lindquist E."/>
            <person name="Lipzen A."/>
            <person name="Maire R."/>
            <person name="Meier B."/>
            <person name="Mihaltcheva S."/>
            <person name="Molinier V."/>
            <person name="Murat C."/>
            <person name="Poggeler S."/>
            <person name="Quandt C.A."/>
            <person name="Sperisen C."/>
            <person name="Tritt A."/>
            <person name="Tisserant E."/>
            <person name="Crous P.W."/>
            <person name="Henrissat B."/>
            <person name="Nehls U."/>
            <person name="Egli S."/>
            <person name="Spatafora J.W."/>
            <person name="Grigoriev I.V."/>
            <person name="Martin F.M."/>
        </authorList>
    </citation>
    <scope>NUCLEOTIDE SEQUENCE [LARGE SCALE GENOMIC DNA]</scope>
    <source>
        <strain evidence="3 4">CBS 207.34</strain>
    </source>
</reference>
<evidence type="ECO:0000259" key="2">
    <source>
        <dbReference type="PROSITE" id="PS50010"/>
    </source>
</evidence>
<dbReference type="GO" id="GO:0005085">
    <property type="term" value="F:guanyl-nucleotide exchange factor activity"/>
    <property type="evidence" value="ECO:0007669"/>
    <property type="project" value="InterPro"/>
</dbReference>
<keyword evidence="4" id="KW-1185">Reference proteome</keyword>
<dbReference type="InterPro" id="IPR051492">
    <property type="entry name" value="Dynamin-Rho_GEF"/>
</dbReference>
<feature type="compositionally biased region" description="Basic and acidic residues" evidence="1">
    <location>
        <begin position="1488"/>
        <end position="1509"/>
    </location>
</feature>
<feature type="compositionally biased region" description="Polar residues" evidence="1">
    <location>
        <begin position="1223"/>
        <end position="1234"/>
    </location>
</feature>
<feature type="region of interest" description="Disordered" evidence="1">
    <location>
        <begin position="1487"/>
        <end position="1509"/>
    </location>
</feature>
<accession>A0A8E2FBY0</accession>
<organism evidence="3 4">
    <name type="scientific">Glonium stellatum</name>
    <dbReference type="NCBI Taxonomy" id="574774"/>
    <lineage>
        <taxon>Eukaryota</taxon>
        <taxon>Fungi</taxon>
        <taxon>Dikarya</taxon>
        <taxon>Ascomycota</taxon>
        <taxon>Pezizomycotina</taxon>
        <taxon>Dothideomycetes</taxon>
        <taxon>Pleosporomycetidae</taxon>
        <taxon>Gloniales</taxon>
        <taxon>Gloniaceae</taxon>
        <taxon>Glonium</taxon>
    </lineage>
</organism>
<protein>
    <recommendedName>
        <fullName evidence="2">DH domain-containing protein</fullName>
    </recommendedName>
</protein>
<dbReference type="SMART" id="SM00325">
    <property type="entry name" value="RhoGEF"/>
    <property type="match status" value="1"/>
</dbReference>
<feature type="compositionally biased region" description="Low complexity" evidence="1">
    <location>
        <begin position="1398"/>
        <end position="1409"/>
    </location>
</feature>
<feature type="region of interest" description="Disordered" evidence="1">
    <location>
        <begin position="1178"/>
        <end position="1197"/>
    </location>
</feature>
<dbReference type="OrthoDB" id="4066896at2759"/>
<feature type="compositionally biased region" description="Low complexity" evidence="1">
    <location>
        <begin position="1067"/>
        <end position="1078"/>
    </location>
</feature>
<dbReference type="InterPro" id="IPR057454">
    <property type="entry name" value="Bud3_C"/>
</dbReference>
<feature type="region of interest" description="Disordered" evidence="1">
    <location>
        <begin position="1202"/>
        <end position="1370"/>
    </location>
</feature>
<feature type="region of interest" description="Disordered" evidence="1">
    <location>
        <begin position="1052"/>
        <end position="1078"/>
    </location>
</feature>
<dbReference type="EMBL" id="KV748615">
    <property type="protein sequence ID" value="OCL14123.1"/>
    <property type="molecule type" value="Genomic_DNA"/>
</dbReference>
<evidence type="ECO:0000313" key="3">
    <source>
        <dbReference type="EMBL" id="OCL14123.1"/>
    </source>
</evidence>
<feature type="compositionally biased region" description="Polar residues" evidence="1">
    <location>
        <begin position="1202"/>
        <end position="1215"/>
    </location>
</feature>
<evidence type="ECO:0000256" key="1">
    <source>
        <dbReference type="SAM" id="MobiDB-lite"/>
    </source>
</evidence>
<dbReference type="SUPFAM" id="SSF48065">
    <property type="entry name" value="DBL homology domain (DH-domain)"/>
    <property type="match status" value="1"/>
</dbReference>
<dbReference type="InterPro" id="IPR032634">
    <property type="entry name" value="Gef2/Nod1_dom"/>
</dbReference>
<feature type="compositionally biased region" description="Polar residues" evidence="1">
    <location>
        <begin position="1109"/>
        <end position="1121"/>
    </location>
</feature>
<dbReference type="PANTHER" id="PTHR22834:SF21">
    <property type="entry name" value="GUANYL NUCLEOTIDE EXCHANGE FACTOR, PUTATIVE (AFU_ORTHOLOGUE AFUA_5G11890)-RELATED"/>
    <property type="match status" value="1"/>
</dbReference>